<organism evidence="3">
    <name type="scientific">Siphoviridae sp. ctVif31</name>
    <dbReference type="NCBI Taxonomy" id="2825532"/>
    <lineage>
        <taxon>Viruses</taxon>
        <taxon>Duplodnaviria</taxon>
        <taxon>Heunggongvirae</taxon>
        <taxon>Uroviricota</taxon>
        <taxon>Caudoviricetes</taxon>
    </lineage>
</organism>
<dbReference type="EMBL" id="BK015567">
    <property type="protein sequence ID" value="DAE13493.1"/>
    <property type="molecule type" value="Genomic_DNA"/>
</dbReference>
<evidence type="ECO:0000256" key="2">
    <source>
        <dbReference type="ARBA" id="ARBA00023200"/>
    </source>
</evidence>
<protein>
    <submittedName>
        <fullName evidence="3">Major capsid protein</fullName>
    </submittedName>
</protein>
<keyword evidence="1" id="KW-0167">Capsid protein</keyword>
<evidence type="ECO:0000313" key="3">
    <source>
        <dbReference type="EMBL" id="DAE13493.1"/>
    </source>
</evidence>
<accession>A0A8S5Q4B5</accession>
<evidence type="ECO:0000256" key="1">
    <source>
        <dbReference type="ARBA" id="ARBA00022561"/>
    </source>
</evidence>
<sequence>MPFNILESITPEERLNFSQNFSVKRPGILDTIFPDTKTQYLKAEYYRLMAGQNLPEVAFVHALDSEAEIGTRPGFEKVLTEKLFIKRKINQSENLRQAIENGVPDNEALKNFVFDDAARLFEGVVIRANVMKGQFLSTGAVTIKENHVDMGIDYGVPASAKVTLTDWSKPDADIMGDIQKMVAVAEGNGYVVNKAVTSLKMINYMRNNTAMQTAVLGAANKRLLTKQELANLLMQEYEITIDRCDENFNFRKADGTLKTARYLKEDVFTLYEADANGSFGVGLWGVPPEELEYRQFIQKENRSFVTLSMWATPDPVAVWTKASGMFVPVAPKANGGIVIGTKAGE</sequence>
<reference evidence="3" key="1">
    <citation type="journal article" date="2021" name="Proc. Natl. Acad. Sci. U.S.A.">
        <title>A Catalog of Tens of Thousands of Viruses from Human Metagenomes Reveals Hidden Associations with Chronic Diseases.</title>
        <authorList>
            <person name="Tisza M.J."/>
            <person name="Buck C.B."/>
        </authorList>
    </citation>
    <scope>NUCLEOTIDE SEQUENCE</scope>
    <source>
        <strain evidence="3">CtVif31</strain>
    </source>
</reference>
<proteinExistence type="predicted"/>
<dbReference type="Pfam" id="PF03864">
    <property type="entry name" value="Phage_cap_E"/>
    <property type="match status" value="1"/>
</dbReference>
<dbReference type="Gene3D" id="3.30.1930.10">
    <property type="entry name" value="capsid protein of prophage domain"/>
    <property type="match status" value="1"/>
</dbReference>
<keyword evidence="2" id="KW-1035">Host cytoplasm</keyword>
<dbReference type="Gene3D" id="3.15.30.10">
    <property type="entry name" value="putative capsid protein of prophage domain like"/>
    <property type="match status" value="1"/>
</dbReference>
<name>A0A8S5Q4B5_9CAUD</name>
<dbReference type="GO" id="GO:0019028">
    <property type="term" value="C:viral capsid"/>
    <property type="evidence" value="ECO:0007669"/>
    <property type="project" value="UniProtKB-KW"/>
</dbReference>
<dbReference type="InterPro" id="IPR005564">
    <property type="entry name" value="Major_capsid_GpE"/>
</dbReference>
<keyword evidence="1" id="KW-0946">Virion</keyword>